<dbReference type="PRINTS" id="PR00870">
    <property type="entry name" value="DNAPOLXBETA"/>
</dbReference>
<sequence length="587" mass="65651">MARRFTNQEIAEIFEHIADMLEIQGEIPYKVMAYRRAAENIAALGRDIYDLWQEGALRTIPGVGEAIEEKIDQLLRTGRLELYERLKAEIPSGLLEMRQIPDMGPKRIKTVWEKLGITTVEELEQAARAGKLRDLPGFGAKLESKILAGIEAVRRRKIAGRVPLGAAWPLAQEILRALHEVPGVQRLAAAGSFRRMKETIGDLDFLVAAEDPEAVMERFTTLPIVETVLLKGSTKSSVRLRNGLQADLRVIEAARWGTALQYFTGSQQHNIQLREHALRRGYSLSEYALTRVESGEELLCATEEEVYERLGLAYIPPELREGRGEIEAALEGRLPRLVTIEDLQGDLQVHSTWSDGQASIRDMARAAKAKGYRYMLLTDHSQSLGVARGLTPERLREQRREVESVNAELGDGFRILHGAEVEIRADGRLDYPDEVLASLDLVVASVHTGLRQDRERVTARFLAAIHHPHVHIIAHPTGRLLGEREGADADWEAILRAAAETGTLLEINANPARLDLPDALARRALELGGYLVISTDAHSPGELDLIHFGVAVARRAWATPDRIANTWPLERLLRWAHEKPGRVRRRS</sequence>
<dbReference type="InterPro" id="IPR016195">
    <property type="entry name" value="Pol/histidinol_Pase-like"/>
</dbReference>
<dbReference type="EMBL" id="FYEK01000028">
    <property type="protein sequence ID" value="SNB66565.1"/>
    <property type="molecule type" value="Genomic_DNA"/>
</dbReference>
<dbReference type="SUPFAM" id="SSF89550">
    <property type="entry name" value="PHP domain-like"/>
    <property type="match status" value="1"/>
</dbReference>
<evidence type="ECO:0000256" key="5">
    <source>
        <dbReference type="ARBA" id="ARBA00022932"/>
    </source>
</evidence>
<dbReference type="PANTHER" id="PTHR36928:SF1">
    <property type="entry name" value="PHOSPHATASE YCDX-RELATED"/>
    <property type="match status" value="1"/>
</dbReference>
<dbReference type="InterPro" id="IPR029398">
    <property type="entry name" value="PolB_thumb"/>
</dbReference>
<dbReference type="Pfam" id="PF14520">
    <property type="entry name" value="HHH_5"/>
    <property type="match status" value="1"/>
</dbReference>
<dbReference type="InterPro" id="IPR003141">
    <property type="entry name" value="Pol/His_phosphatase_N"/>
</dbReference>
<evidence type="ECO:0000259" key="9">
    <source>
        <dbReference type="SMART" id="SM00483"/>
    </source>
</evidence>
<dbReference type="InterPro" id="IPR002054">
    <property type="entry name" value="DNA-dir_DNA_pol_X"/>
</dbReference>
<dbReference type="InterPro" id="IPR022311">
    <property type="entry name" value="PolX-like"/>
</dbReference>
<dbReference type="InterPro" id="IPR002008">
    <property type="entry name" value="DNA_pol_X_beta-like"/>
</dbReference>
<dbReference type="FunFam" id="3.20.20.140:FF:000047">
    <property type="entry name" value="PHP domain-containing protein"/>
    <property type="match status" value="1"/>
</dbReference>
<gene>
    <name evidence="10" type="ORF">SAMN02746019_00001490</name>
</gene>
<dbReference type="InterPro" id="IPR050243">
    <property type="entry name" value="PHP_phosphatase"/>
</dbReference>
<keyword evidence="5" id="KW-0239">DNA-directed DNA polymerase</keyword>
<dbReference type="GO" id="GO:0003887">
    <property type="term" value="F:DNA-directed DNA polymerase activity"/>
    <property type="evidence" value="ECO:0007669"/>
    <property type="project" value="UniProtKB-KW"/>
</dbReference>
<dbReference type="GO" id="GO:0042578">
    <property type="term" value="F:phosphoric ester hydrolase activity"/>
    <property type="evidence" value="ECO:0007669"/>
    <property type="project" value="TreeGrafter"/>
</dbReference>
<dbReference type="InterPro" id="IPR047967">
    <property type="entry name" value="PolX_PHP"/>
</dbReference>
<dbReference type="GO" id="GO:0005829">
    <property type="term" value="C:cytosol"/>
    <property type="evidence" value="ECO:0007669"/>
    <property type="project" value="TreeGrafter"/>
</dbReference>
<dbReference type="InterPro" id="IPR004013">
    <property type="entry name" value="PHP_dom"/>
</dbReference>
<name>A0A212R3J1_9CHLR</name>
<dbReference type="RefSeq" id="WP_088571398.1">
    <property type="nucleotide sequence ID" value="NZ_FYEK01000028.1"/>
</dbReference>
<protein>
    <recommendedName>
        <fullName evidence="1">DNA-directed DNA polymerase</fullName>
        <ecNumber evidence="1">2.7.7.7</ecNumber>
    </recommendedName>
</protein>
<dbReference type="Gene3D" id="1.10.150.110">
    <property type="entry name" value="DNA polymerase beta, N-terminal domain-like"/>
    <property type="match status" value="1"/>
</dbReference>
<dbReference type="PIRSF" id="PIRSF005047">
    <property type="entry name" value="UCP005047_YshC"/>
    <property type="match status" value="1"/>
</dbReference>
<dbReference type="InterPro" id="IPR010996">
    <property type="entry name" value="HHH_MUS81"/>
</dbReference>
<keyword evidence="2" id="KW-0808">Transferase</keyword>
<dbReference type="InterPro" id="IPR027421">
    <property type="entry name" value="DNA_pol_lamdba_lyase_dom_sf"/>
</dbReference>
<dbReference type="InParanoid" id="A0A212R3J1"/>
<dbReference type="Gene3D" id="3.20.20.140">
    <property type="entry name" value="Metal-dependent hydrolases"/>
    <property type="match status" value="1"/>
</dbReference>
<dbReference type="CDD" id="cd00141">
    <property type="entry name" value="NT_POLXc"/>
    <property type="match status" value="1"/>
</dbReference>
<keyword evidence="6" id="KW-0234">DNA repair</keyword>
<reference evidence="11" key="1">
    <citation type="submission" date="2017-06" db="EMBL/GenBank/DDBJ databases">
        <authorList>
            <person name="Varghese N."/>
            <person name="Submissions S."/>
        </authorList>
    </citation>
    <scope>NUCLEOTIDE SEQUENCE [LARGE SCALE GENOMIC DNA]</scope>
    <source>
        <strain evidence="11">JAD2</strain>
    </source>
</reference>
<dbReference type="GO" id="GO:0006281">
    <property type="term" value="P:DNA repair"/>
    <property type="evidence" value="ECO:0007669"/>
    <property type="project" value="UniProtKB-KW"/>
</dbReference>
<evidence type="ECO:0000259" key="8">
    <source>
        <dbReference type="SMART" id="SM00481"/>
    </source>
</evidence>
<dbReference type="CDD" id="cd07436">
    <property type="entry name" value="PHP_PolX"/>
    <property type="match status" value="1"/>
</dbReference>
<keyword evidence="3" id="KW-0548">Nucleotidyltransferase</keyword>
<dbReference type="NCBIfam" id="NF006375">
    <property type="entry name" value="PRK08609.1"/>
    <property type="match status" value="1"/>
</dbReference>
<keyword evidence="11" id="KW-1185">Reference proteome</keyword>
<evidence type="ECO:0000256" key="6">
    <source>
        <dbReference type="ARBA" id="ARBA00023204"/>
    </source>
</evidence>
<dbReference type="Proteomes" id="UP000197025">
    <property type="component" value="Unassembled WGS sequence"/>
</dbReference>
<accession>A0A212R3J1</accession>
<dbReference type="PANTHER" id="PTHR36928">
    <property type="entry name" value="PHOSPHATASE YCDX-RELATED"/>
    <property type="match status" value="1"/>
</dbReference>
<dbReference type="Gene3D" id="3.30.460.10">
    <property type="entry name" value="Beta Polymerase, domain 2"/>
    <property type="match status" value="1"/>
</dbReference>
<comment type="catalytic activity">
    <reaction evidence="7">
        <text>DNA(n) + a 2'-deoxyribonucleoside 5'-triphosphate = DNA(n+1) + diphosphate</text>
        <dbReference type="Rhea" id="RHEA:22508"/>
        <dbReference type="Rhea" id="RHEA-COMP:17339"/>
        <dbReference type="Rhea" id="RHEA-COMP:17340"/>
        <dbReference type="ChEBI" id="CHEBI:33019"/>
        <dbReference type="ChEBI" id="CHEBI:61560"/>
        <dbReference type="ChEBI" id="CHEBI:173112"/>
        <dbReference type="EC" id="2.7.7.7"/>
    </reaction>
</comment>
<dbReference type="InterPro" id="IPR043519">
    <property type="entry name" value="NT_sf"/>
</dbReference>
<evidence type="ECO:0000256" key="2">
    <source>
        <dbReference type="ARBA" id="ARBA00022679"/>
    </source>
</evidence>
<dbReference type="AlphaFoldDB" id="A0A212R3J1"/>
<dbReference type="GO" id="GO:0003677">
    <property type="term" value="F:DNA binding"/>
    <property type="evidence" value="ECO:0007669"/>
    <property type="project" value="InterPro"/>
</dbReference>
<evidence type="ECO:0000256" key="1">
    <source>
        <dbReference type="ARBA" id="ARBA00012417"/>
    </source>
</evidence>
<evidence type="ECO:0000256" key="7">
    <source>
        <dbReference type="ARBA" id="ARBA00049244"/>
    </source>
</evidence>
<dbReference type="EC" id="2.7.7.7" evidence="1"/>
<proteinExistence type="predicted"/>
<feature type="domain" description="DNA-directed DNA polymerase X" evidence="9">
    <location>
        <begin position="5"/>
        <end position="321"/>
    </location>
</feature>
<dbReference type="FunCoup" id="A0A212R3J1">
    <property type="interactions" value="121"/>
</dbReference>
<dbReference type="Gene3D" id="3.30.210.10">
    <property type="entry name" value="DNA polymerase, thumb domain"/>
    <property type="match status" value="1"/>
</dbReference>
<dbReference type="SUPFAM" id="SSF47802">
    <property type="entry name" value="DNA polymerase beta, N-terminal domain-like"/>
    <property type="match status" value="1"/>
</dbReference>
<dbReference type="InterPro" id="IPR037160">
    <property type="entry name" value="DNA_Pol_thumb_sf"/>
</dbReference>
<evidence type="ECO:0000313" key="10">
    <source>
        <dbReference type="EMBL" id="SNB66565.1"/>
    </source>
</evidence>
<dbReference type="Pfam" id="PF14791">
    <property type="entry name" value="DNA_pol_B_thumb"/>
    <property type="match status" value="1"/>
</dbReference>
<feature type="domain" description="Polymerase/histidinol phosphatase N-terminal" evidence="8">
    <location>
        <begin position="345"/>
        <end position="425"/>
    </location>
</feature>
<dbReference type="SMART" id="SM00481">
    <property type="entry name" value="POLIIIAc"/>
    <property type="match status" value="1"/>
</dbReference>
<keyword evidence="4" id="KW-0227">DNA damage</keyword>
<dbReference type="NCBIfam" id="NF005928">
    <property type="entry name" value="PRK07945.1"/>
    <property type="match status" value="1"/>
</dbReference>
<evidence type="ECO:0000313" key="11">
    <source>
        <dbReference type="Proteomes" id="UP000197025"/>
    </source>
</evidence>
<dbReference type="GO" id="GO:0008270">
    <property type="term" value="F:zinc ion binding"/>
    <property type="evidence" value="ECO:0007669"/>
    <property type="project" value="TreeGrafter"/>
</dbReference>
<evidence type="ECO:0000256" key="4">
    <source>
        <dbReference type="ARBA" id="ARBA00022763"/>
    </source>
</evidence>
<dbReference type="OrthoDB" id="9808747at2"/>
<dbReference type="Pfam" id="PF02811">
    <property type="entry name" value="PHP"/>
    <property type="match status" value="1"/>
</dbReference>
<organism evidence="10 11">
    <name type="scientific">Thermoflexus hugenholtzii JAD2</name>
    <dbReference type="NCBI Taxonomy" id="877466"/>
    <lineage>
        <taxon>Bacteria</taxon>
        <taxon>Bacillati</taxon>
        <taxon>Chloroflexota</taxon>
        <taxon>Thermoflexia</taxon>
        <taxon>Thermoflexales</taxon>
        <taxon>Thermoflexaceae</taxon>
        <taxon>Thermoflexus</taxon>
    </lineage>
</organism>
<dbReference type="Gene3D" id="1.10.150.20">
    <property type="entry name" value="5' to 3' exonuclease, C-terminal subdomain"/>
    <property type="match status" value="1"/>
</dbReference>
<dbReference type="SUPFAM" id="SSF81301">
    <property type="entry name" value="Nucleotidyltransferase"/>
    <property type="match status" value="1"/>
</dbReference>
<dbReference type="Pfam" id="PF14716">
    <property type="entry name" value="HHH_8"/>
    <property type="match status" value="1"/>
</dbReference>
<evidence type="ECO:0000256" key="3">
    <source>
        <dbReference type="ARBA" id="ARBA00022695"/>
    </source>
</evidence>
<dbReference type="SMART" id="SM00483">
    <property type="entry name" value="POLXc"/>
    <property type="match status" value="1"/>
</dbReference>